<feature type="non-terminal residue" evidence="1">
    <location>
        <position position="1"/>
    </location>
</feature>
<organism evidence="1 2">
    <name type="scientific">Funneliformis geosporum</name>
    <dbReference type="NCBI Taxonomy" id="1117311"/>
    <lineage>
        <taxon>Eukaryota</taxon>
        <taxon>Fungi</taxon>
        <taxon>Fungi incertae sedis</taxon>
        <taxon>Mucoromycota</taxon>
        <taxon>Glomeromycotina</taxon>
        <taxon>Glomeromycetes</taxon>
        <taxon>Glomerales</taxon>
        <taxon>Glomeraceae</taxon>
        <taxon>Funneliformis</taxon>
    </lineage>
</organism>
<protein>
    <submittedName>
        <fullName evidence="1">14930_t:CDS:1</fullName>
    </submittedName>
</protein>
<proteinExistence type="predicted"/>
<dbReference type="Proteomes" id="UP001153678">
    <property type="component" value="Unassembled WGS sequence"/>
</dbReference>
<keyword evidence="2" id="KW-1185">Reference proteome</keyword>
<name>A0A9W4T8X4_9GLOM</name>
<feature type="non-terminal residue" evidence="1">
    <location>
        <position position="98"/>
    </location>
</feature>
<evidence type="ECO:0000313" key="1">
    <source>
        <dbReference type="EMBL" id="CAI2196433.1"/>
    </source>
</evidence>
<gene>
    <name evidence="1" type="ORF">FWILDA_LOCUS17577</name>
</gene>
<reference evidence="1" key="1">
    <citation type="submission" date="2022-08" db="EMBL/GenBank/DDBJ databases">
        <authorList>
            <person name="Kallberg Y."/>
            <person name="Tangrot J."/>
            <person name="Rosling A."/>
        </authorList>
    </citation>
    <scope>NUCLEOTIDE SEQUENCE</scope>
    <source>
        <strain evidence="1">Wild A</strain>
    </source>
</reference>
<evidence type="ECO:0000313" key="2">
    <source>
        <dbReference type="Proteomes" id="UP001153678"/>
    </source>
</evidence>
<dbReference type="EMBL" id="CAMKVN010014223">
    <property type="protein sequence ID" value="CAI2196433.1"/>
    <property type="molecule type" value="Genomic_DNA"/>
</dbReference>
<accession>A0A9W4T8X4</accession>
<sequence>YETDIQQTRDWKGPATCWCLKSLKNQEQCDDCKEILKDVCTYQYYRNSMEIQSTYKVQIEENDVRIEIGNSLEKYTTCGSLSEKFLNQLKDFLNRNLS</sequence>
<comment type="caution">
    <text evidence="1">The sequence shown here is derived from an EMBL/GenBank/DDBJ whole genome shotgun (WGS) entry which is preliminary data.</text>
</comment>
<dbReference type="AlphaFoldDB" id="A0A9W4T8X4"/>